<proteinExistence type="predicted"/>
<accession>A0A0L6UT78</accession>
<keyword evidence="3" id="KW-1185">Reference proteome</keyword>
<dbReference type="VEuPathDB" id="FungiDB:VP01_4104g1"/>
<keyword evidence="1" id="KW-0732">Signal</keyword>
<evidence type="ECO:0000313" key="3">
    <source>
        <dbReference type="Proteomes" id="UP000037035"/>
    </source>
</evidence>
<dbReference type="AlphaFoldDB" id="A0A0L6UT78"/>
<comment type="caution">
    <text evidence="2">The sequence shown here is derived from an EMBL/GenBank/DDBJ whole genome shotgun (WGS) entry which is preliminary data.</text>
</comment>
<gene>
    <name evidence="2" type="ORF">VP01_4104g1</name>
</gene>
<evidence type="ECO:0000313" key="2">
    <source>
        <dbReference type="EMBL" id="KNZ51070.1"/>
    </source>
</evidence>
<feature type="chain" id="PRO_5005567597" evidence="1">
    <location>
        <begin position="27"/>
        <end position="544"/>
    </location>
</feature>
<evidence type="ECO:0000256" key="1">
    <source>
        <dbReference type="SAM" id="SignalP"/>
    </source>
</evidence>
<dbReference type="Proteomes" id="UP000037035">
    <property type="component" value="Unassembled WGS sequence"/>
</dbReference>
<name>A0A0L6UT78_9BASI</name>
<sequence length="544" mass="61536">MWEHHPIFLGMGVKGLVLIHLDCGVAGPNMVNPPFKQSAYVNYAYFFIFDQTYPQLQNPMFLLQIGNANVRPFKPTMPPSLSDIQFMTRRKLQISLALLCLTYVPTYIPSSSGSLTIITKNVSFNKPSNQYFDNTIILRIAESSQYAPNFQILYFHFSQTYLHILVQEFPFSTLSNSHDAILMMFTLVPEGRLNSSQCETGHNTLISSHSKNILPKFDYLFASLFWVSSRKFSLTLARARHMAIINHVPVDRVSYLLCNCNVLFWEVVLVLVPVFSPCCIMSMTRLSFPVDATLPVVLIFYRRTCAKETRPDRKNHFFLCPPAPSILATMDRYPQHPGLISDVTSSQHIPGATPQIHKLLVSKLPPGWRVVTETHHFVSDPSPFFVCLFKPSLEDHSNLFSVFIPPINFISSNSASAGVLTSIRNYVTHRNIPTPPGYVNTFNYTIHPVSHHFFPCNNLSHLQTRLESPIIQSYQHGALTHLFHQLAPPPINQHIRPYFSNSNGYSITHQHSPFQSLPGKASVLPYSLSVSSSQSQLQNSSLLL</sequence>
<reference evidence="2 3" key="1">
    <citation type="submission" date="2015-08" db="EMBL/GenBank/DDBJ databases">
        <title>Next Generation Sequencing and Analysis of the Genome of Puccinia sorghi L Schw, the Causal Agent of Maize Common Rust.</title>
        <authorList>
            <person name="Rochi L."/>
            <person name="Burguener G."/>
            <person name="Darino M."/>
            <person name="Turjanski A."/>
            <person name="Kreff E."/>
            <person name="Dieguez M.J."/>
            <person name="Sacco F."/>
        </authorList>
    </citation>
    <scope>NUCLEOTIDE SEQUENCE [LARGE SCALE GENOMIC DNA]</scope>
    <source>
        <strain evidence="2 3">RO10H11247</strain>
    </source>
</reference>
<protein>
    <submittedName>
        <fullName evidence="2">Putative signal peptide protein</fullName>
    </submittedName>
</protein>
<dbReference type="EMBL" id="LAVV01009174">
    <property type="protein sequence ID" value="KNZ51070.1"/>
    <property type="molecule type" value="Genomic_DNA"/>
</dbReference>
<feature type="signal peptide" evidence="1">
    <location>
        <begin position="1"/>
        <end position="26"/>
    </location>
</feature>
<organism evidence="2 3">
    <name type="scientific">Puccinia sorghi</name>
    <dbReference type="NCBI Taxonomy" id="27349"/>
    <lineage>
        <taxon>Eukaryota</taxon>
        <taxon>Fungi</taxon>
        <taxon>Dikarya</taxon>
        <taxon>Basidiomycota</taxon>
        <taxon>Pucciniomycotina</taxon>
        <taxon>Pucciniomycetes</taxon>
        <taxon>Pucciniales</taxon>
        <taxon>Pucciniaceae</taxon>
        <taxon>Puccinia</taxon>
    </lineage>
</organism>